<evidence type="ECO:0000313" key="3">
    <source>
        <dbReference type="Proteomes" id="UP000002051"/>
    </source>
</evidence>
<organism evidence="1 3">
    <name type="scientific">Medicago truncatula</name>
    <name type="common">Barrel medic</name>
    <name type="synonym">Medicago tribuloides</name>
    <dbReference type="NCBI Taxonomy" id="3880"/>
    <lineage>
        <taxon>Eukaryota</taxon>
        <taxon>Viridiplantae</taxon>
        <taxon>Streptophyta</taxon>
        <taxon>Embryophyta</taxon>
        <taxon>Tracheophyta</taxon>
        <taxon>Spermatophyta</taxon>
        <taxon>Magnoliopsida</taxon>
        <taxon>eudicotyledons</taxon>
        <taxon>Gunneridae</taxon>
        <taxon>Pentapetalae</taxon>
        <taxon>rosids</taxon>
        <taxon>fabids</taxon>
        <taxon>Fabales</taxon>
        <taxon>Fabaceae</taxon>
        <taxon>Papilionoideae</taxon>
        <taxon>50 kb inversion clade</taxon>
        <taxon>NPAAA clade</taxon>
        <taxon>Hologalegina</taxon>
        <taxon>IRL clade</taxon>
        <taxon>Trifolieae</taxon>
        <taxon>Medicago</taxon>
    </lineage>
</organism>
<gene>
    <name evidence="1" type="ORF">MTR_0607s0040</name>
</gene>
<evidence type="ECO:0000313" key="2">
    <source>
        <dbReference type="EnsemblPlants" id="KEH15732"/>
    </source>
</evidence>
<dbReference type="EMBL" id="KL403331">
    <property type="protein sequence ID" value="KEH15732.1"/>
    <property type="molecule type" value="Genomic_DNA"/>
</dbReference>
<dbReference type="EnsemblPlants" id="KEH15732">
    <property type="protein sequence ID" value="KEH15732"/>
    <property type="gene ID" value="MTR_0607s0040"/>
</dbReference>
<name>A0A072TEB7_MEDTR</name>
<dbReference type="STRING" id="3880.A0A072TEB7"/>
<reference evidence="1 3" key="1">
    <citation type="journal article" date="2011" name="Nature">
        <title>The Medicago genome provides insight into the evolution of rhizobial symbioses.</title>
        <authorList>
            <person name="Young N.D."/>
            <person name="Debelle F."/>
            <person name="Oldroyd G.E."/>
            <person name="Geurts R."/>
            <person name="Cannon S.B."/>
            <person name="Udvardi M.K."/>
            <person name="Benedito V.A."/>
            <person name="Mayer K.F."/>
            <person name="Gouzy J."/>
            <person name="Schoof H."/>
            <person name="Van de Peer Y."/>
            <person name="Proost S."/>
            <person name="Cook D.R."/>
            <person name="Meyers B.C."/>
            <person name="Spannagl M."/>
            <person name="Cheung F."/>
            <person name="De Mita S."/>
            <person name="Krishnakumar V."/>
            <person name="Gundlach H."/>
            <person name="Zhou S."/>
            <person name="Mudge J."/>
            <person name="Bharti A.K."/>
            <person name="Murray J.D."/>
            <person name="Naoumkina M.A."/>
            <person name="Rosen B."/>
            <person name="Silverstein K.A."/>
            <person name="Tang H."/>
            <person name="Rombauts S."/>
            <person name="Zhao P.X."/>
            <person name="Zhou P."/>
            <person name="Barbe V."/>
            <person name="Bardou P."/>
            <person name="Bechner M."/>
            <person name="Bellec A."/>
            <person name="Berger A."/>
            <person name="Berges H."/>
            <person name="Bidwell S."/>
            <person name="Bisseling T."/>
            <person name="Choisne N."/>
            <person name="Couloux A."/>
            <person name="Denny R."/>
            <person name="Deshpande S."/>
            <person name="Dai X."/>
            <person name="Doyle J.J."/>
            <person name="Dudez A.M."/>
            <person name="Farmer A.D."/>
            <person name="Fouteau S."/>
            <person name="Franken C."/>
            <person name="Gibelin C."/>
            <person name="Gish J."/>
            <person name="Goldstein S."/>
            <person name="Gonzalez A.J."/>
            <person name="Green P.J."/>
            <person name="Hallab A."/>
            <person name="Hartog M."/>
            <person name="Hua A."/>
            <person name="Humphray S.J."/>
            <person name="Jeong D.H."/>
            <person name="Jing Y."/>
            <person name="Jocker A."/>
            <person name="Kenton S.M."/>
            <person name="Kim D.J."/>
            <person name="Klee K."/>
            <person name="Lai H."/>
            <person name="Lang C."/>
            <person name="Lin S."/>
            <person name="Macmil S.L."/>
            <person name="Magdelenat G."/>
            <person name="Matthews L."/>
            <person name="McCorrison J."/>
            <person name="Monaghan E.L."/>
            <person name="Mun J.H."/>
            <person name="Najar F.Z."/>
            <person name="Nicholson C."/>
            <person name="Noirot C."/>
            <person name="O'Bleness M."/>
            <person name="Paule C.R."/>
            <person name="Poulain J."/>
            <person name="Prion F."/>
            <person name="Qin B."/>
            <person name="Qu C."/>
            <person name="Retzel E.F."/>
            <person name="Riddle C."/>
            <person name="Sallet E."/>
            <person name="Samain S."/>
            <person name="Samson N."/>
            <person name="Sanders I."/>
            <person name="Saurat O."/>
            <person name="Scarpelli C."/>
            <person name="Schiex T."/>
            <person name="Segurens B."/>
            <person name="Severin A.J."/>
            <person name="Sherrier D.J."/>
            <person name="Shi R."/>
            <person name="Sims S."/>
            <person name="Singer S.R."/>
            <person name="Sinharoy S."/>
            <person name="Sterck L."/>
            <person name="Viollet A."/>
            <person name="Wang B.B."/>
            <person name="Wang K."/>
            <person name="Wang M."/>
            <person name="Wang X."/>
            <person name="Warfsmann J."/>
            <person name="Weissenbach J."/>
            <person name="White D.D."/>
            <person name="White J.D."/>
            <person name="Wiley G.B."/>
            <person name="Wincker P."/>
            <person name="Xing Y."/>
            <person name="Yang L."/>
            <person name="Yao Z."/>
            <person name="Ying F."/>
            <person name="Zhai J."/>
            <person name="Zhou L."/>
            <person name="Zuber A."/>
            <person name="Denarie J."/>
            <person name="Dixon R.A."/>
            <person name="May G.D."/>
            <person name="Schwartz D.C."/>
            <person name="Rogers J."/>
            <person name="Quetier F."/>
            <person name="Town C.D."/>
            <person name="Roe B.A."/>
        </authorList>
    </citation>
    <scope>NUCLEOTIDE SEQUENCE [LARGE SCALE GENOMIC DNA]</scope>
    <source>
        <strain evidence="1">A17</strain>
        <strain evidence="2 3">cv. Jemalong A17</strain>
    </source>
</reference>
<keyword evidence="3" id="KW-1185">Reference proteome</keyword>
<dbReference type="AlphaFoldDB" id="A0A072TEB7"/>
<accession>A0A072TEB7</accession>
<evidence type="ECO:0000313" key="1">
    <source>
        <dbReference type="EMBL" id="KEH15732.1"/>
    </source>
</evidence>
<reference evidence="2" key="3">
    <citation type="submission" date="2015-06" db="UniProtKB">
        <authorList>
            <consortium name="EnsemblPlants"/>
        </authorList>
    </citation>
    <scope>IDENTIFICATION</scope>
    <source>
        <strain evidence="2">cv. Jemalong A17</strain>
    </source>
</reference>
<sequence length="201" mass="23388">MGVKGLKAFNMDMVGKKTWKLVSSLESLITHLLKAKYFPRSDYFGASIGHNPSYVWRSIWRAKDWNMELINTFFETVTARNIFNTLFLPSATHDMPVSKFETDGTYSVKSAYKDILNHDVAIVQHRVLRKWNCIWSLRLPESEEFPLASLLFSTNVFAILQHLDQQQKQIFSVTLWSIWKHRNNKVENNITETAQAIYARA</sequence>
<reference evidence="1 3" key="2">
    <citation type="journal article" date="2014" name="BMC Genomics">
        <title>An improved genome release (version Mt4.0) for the model legume Medicago truncatula.</title>
        <authorList>
            <person name="Tang H."/>
            <person name="Krishnakumar V."/>
            <person name="Bidwell S."/>
            <person name="Rosen B."/>
            <person name="Chan A."/>
            <person name="Zhou S."/>
            <person name="Gentzbittel L."/>
            <person name="Childs K.L."/>
            <person name="Yandell M."/>
            <person name="Gundlach H."/>
            <person name="Mayer K.F."/>
            <person name="Schwartz D.C."/>
            <person name="Town C.D."/>
        </authorList>
    </citation>
    <scope>GENOME REANNOTATION</scope>
    <source>
        <strain evidence="1">A17</strain>
        <strain evidence="2 3">cv. Jemalong A17</strain>
    </source>
</reference>
<dbReference type="Proteomes" id="UP000002051">
    <property type="component" value="Unassembled WGS sequence"/>
</dbReference>
<feature type="non-terminal residue" evidence="1">
    <location>
        <position position="201"/>
    </location>
</feature>
<dbReference type="HOGENOM" id="CLU_1363481_0_0_1"/>
<proteinExistence type="predicted"/>
<protein>
    <submittedName>
        <fullName evidence="1 2">Uncharacterized protein</fullName>
    </submittedName>
</protein>